<dbReference type="Gene3D" id="1.10.10.10">
    <property type="entry name" value="Winged helix-like DNA-binding domain superfamily/Winged helix DNA-binding domain"/>
    <property type="match status" value="1"/>
</dbReference>
<dbReference type="InterPro" id="IPR029056">
    <property type="entry name" value="Ribokinase-like"/>
</dbReference>
<dbReference type="InterPro" id="IPR011611">
    <property type="entry name" value="PfkB_dom"/>
</dbReference>
<proteinExistence type="predicted"/>
<dbReference type="InterPro" id="IPR036388">
    <property type="entry name" value="WH-like_DNA-bd_sf"/>
</dbReference>
<evidence type="ECO:0000256" key="3">
    <source>
        <dbReference type="SAM" id="MobiDB-lite"/>
    </source>
</evidence>
<keyword evidence="6" id="KW-1185">Reference proteome</keyword>
<dbReference type="EMBL" id="CP104562">
    <property type="protein sequence ID" value="UXH78890.1"/>
    <property type="molecule type" value="Genomic_DNA"/>
</dbReference>
<name>A0ABY6B6Q3_9BURK</name>
<dbReference type="Pfam" id="PF00294">
    <property type="entry name" value="PfkB"/>
    <property type="match status" value="2"/>
</dbReference>
<evidence type="ECO:0000256" key="1">
    <source>
        <dbReference type="ARBA" id="ARBA00022679"/>
    </source>
</evidence>
<dbReference type="SUPFAM" id="SSF53613">
    <property type="entry name" value="Ribokinase-like"/>
    <property type="match status" value="1"/>
</dbReference>
<feature type="domain" description="Carbohydrate kinase PfkB" evidence="4">
    <location>
        <begin position="292"/>
        <end position="388"/>
    </location>
</feature>
<sequence length="411" mass="43708">MNTSKDQLLSLVEANPFISQQELGDQLGLSRSAVAGHLAQLVKEGRILGRAYVLPTRRPIVCLGGTNLDRKLHAIESLKMGSSNPARQSESPGGVARNIAENLARLGLPVHLLTAVGRDPVGLSLLAQLQTLGVDCAGSLQAADTPTGSYTAVLDAQGELVLALAHMVLADRLDSDFLRQSAPQRAAARWLVADLNLPRETLDQLRAEAIARQQSLVVVAVSAPKMKRLGERLEGIELLVLNRGELHALMSAPQATGSSKASPHGPRERPPELLDDNASASASDSDSDNDNDNDHALTEAWHRLRERGLRRLVISEGAKGLRYSDGDRLRTLPAPRLAARRIREVTGAGDAMTAGIVAALSRAPDDLRAACQLGLKLAALTLQSDHTVSDALHPGLLDGVAPFPTHESSPP</sequence>
<evidence type="ECO:0000313" key="5">
    <source>
        <dbReference type="EMBL" id="UXH78890.1"/>
    </source>
</evidence>
<dbReference type="InterPro" id="IPR036390">
    <property type="entry name" value="WH_DNA-bd_sf"/>
</dbReference>
<dbReference type="Proteomes" id="UP001064933">
    <property type="component" value="Chromosome"/>
</dbReference>
<accession>A0ABY6B6Q3</accession>
<feature type="domain" description="Carbohydrate kinase PfkB" evidence="4">
    <location>
        <begin position="60"/>
        <end position="255"/>
    </location>
</feature>
<reference evidence="5" key="1">
    <citation type="submission" date="2022-10" db="EMBL/GenBank/DDBJ databases">
        <title>Characterization and whole genome sequencing of a new Roseateles species, isolated from fresh water.</title>
        <authorList>
            <person name="Guliayeva D.Y."/>
            <person name="Akhremchuk A.E."/>
            <person name="Sikolenko M.A."/>
            <person name="Valentovich L.N."/>
            <person name="Sidarenka A.V."/>
        </authorList>
    </citation>
    <scope>NUCLEOTIDE SEQUENCE</scope>
    <source>
        <strain evidence="5">BIM B-1768</strain>
    </source>
</reference>
<dbReference type="RefSeq" id="WP_261758721.1">
    <property type="nucleotide sequence ID" value="NZ_CP104562.2"/>
</dbReference>
<evidence type="ECO:0000256" key="2">
    <source>
        <dbReference type="ARBA" id="ARBA00022777"/>
    </source>
</evidence>
<dbReference type="Pfam" id="PF13412">
    <property type="entry name" value="HTH_24"/>
    <property type="match status" value="1"/>
</dbReference>
<feature type="region of interest" description="Disordered" evidence="3">
    <location>
        <begin position="253"/>
        <end position="294"/>
    </location>
</feature>
<dbReference type="PANTHER" id="PTHR42909:SF4">
    <property type="entry name" value="CARBOHYDRATE KINASE, PFKB FAMILY"/>
    <property type="match status" value="1"/>
</dbReference>
<evidence type="ECO:0000313" key="6">
    <source>
        <dbReference type="Proteomes" id="UP001064933"/>
    </source>
</evidence>
<dbReference type="PANTHER" id="PTHR42909">
    <property type="entry name" value="ZGC:136858"/>
    <property type="match status" value="1"/>
</dbReference>
<keyword evidence="2 5" id="KW-0418">Kinase</keyword>
<evidence type="ECO:0000259" key="4">
    <source>
        <dbReference type="Pfam" id="PF00294"/>
    </source>
</evidence>
<keyword evidence="1" id="KW-0808">Transferase</keyword>
<dbReference type="GO" id="GO:0016301">
    <property type="term" value="F:kinase activity"/>
    <property type="evidence" value="ECO:0007669"/>
    <property type="project" value="UniProtKB-KW"/>
</dbReference>
<organism evidence="5 6">
    <name type="scientific">Roseateles amylovorans</name>
    <dbReference type="NCBI Taxonomy" id="2978473"/>
    <lineage>
        <taxon>Bacteria</taxon>
        <taxon>Pseudomonadati</taxon>
        <taxon>Pseudomonadota</taxon>
        <taxon>Betaproteobacteria</taxon>
        <taxon>Burkholderiales</taxon>
        <taxon>Sphaerotilaceae</taxon>
        <taxon>Roseateles</taxon>
    </lineage>
</organism>
<dbReference type="Gene3D" id="3.40.1190.20">
    <property type="match status" value="2"/>
</dbReference>
<dbReference type="InterPro" id="IPR002173">
    <property type="entry name" value="Carboh/pur_kinase_PfkB_CS"/>
</dbReference>
<dbReference type="SUPFAM" id="SSF46785">
    <property type="entry name" value="Winged helix' DNA-binding domain"/>
    <property type="match status" value="1"/>
</dbReference>
<gene>
    <name evidence="5" type="ORF">N4261_02810</name>
</gene>
<dbReference type="PROSITE" id="PS00583">
    <property type="entry name" value="PFKB_KINASES_1"/>
    <property type="match status" value="1"/>
</dbReference>
<protein>
    <submittedName>
        <fullName evidence="5">PfkB family carbohydrate kinase</fullName>
    </submittedName>
</protein>